<dbReference type="SUPFAM" id="SSF69118">
    <property type="entry name" value="AhpD-like"/>
    <property type="match status" value="1"/>
</dbReference>
<dbReference type="InterPro" id="IPR029032">
    <property type="entry name" value="AhpD-like"/>
</dbReference>
<accession>A0A6L3YUT7</accession>
<dbReference type="Gene3D" id="1.20.1290.10">
    <property type="entry name" value="AhpD-like"/>
    <property type="match status" value="1"/>
</dbReference>
<feature type="domain" description="Carboxymuconolactone decarboxylase-like" evidence="1">
    <location>
        <begin position="23"/>
        <end position="105"/>
    </location>
</feature>
<dbReference type="PANTHER" id="PTHR33930:SF2">
    <property type="entry name" value="BLR3452 PROTEIN"/>
    <property type="match status" value="1"/>
</dbReference>
<dbReference type="GO" id="GO:0051920">
    <property type="term" value="F:peroxiredoxin activity"/>
    <property type="evidence" value="ECO:0007669"/>
    <property type="project" value="InterPro"/>
</dbReference>
<evidence type="ECO:0000313" key="2">
    <source>
        <dbReference type="EMBL" id="KAB2688517.1"/>
    </source>
</evidence>
<name>A0A6L3YUT7_9HYPH</name>
<evidence type="ECO:0000313" key="3">
    <source>
        <dbReference type="Proteomes" id="UP000481643"/>
    </source>
</evidence>
<gene>
    <name evidence="2" type="ORF">F9L08_06115</name>
</gene>
<dbReference type="PANTHER" id="PTHR33930">
    <property type="entry name" value="ALKYL HYDROPEROXIDE REDUCTASE AHPD"/>
    <property type="match status" value="1"/>
</dbReference>
<dbReference type="EMBL" id="WBVX01000004">
    <property type="protein sequence ID" value="KAB2688517.1"/>
    <property type="molecule type" value="Genomic_DNA"/>
</dbReference>
<comment type="caution">
    <text evidence="2">The sequence shown here is derived from an EMBL/GenBank/DDBJ whole genome shotgun (WGS) entry which is preliminary data.</text>
</comment>
<dbReference type="InterPro" id="IPR004675">
    <property type="entry name" value="AhpD_core"/>
</dbReference>
<protein>
    <submittedName>
        <fullName evidence="2">Carboxymuconolactone decarboxylase family protein</fullName>
    </submittedName>
</protein>
<sequence length="113" mass="12043">MQDWNAFRDALGARVGEFAELNPEAMRGIQIIEKSAEQTARLEPKVRSMIALAVAVTTRCDGCIAMHTKKAIEAGATREEIAEALGVAILLNAGAALAYTARVFDAIDNLPSA</sequence>
<dbReference type="InterPro" id="IPR003779">
    <property type="entry name" value="CMD-like"/>
</dbReference>
<proteinExistence type="predicted"/>
<reference evidence="2 3" key="1">
    <citation type="submission" date="2019-09" db="EMBL/GenBank/DDBJ databases">
        <title>Taxonomic organization of the family Brucellaceae based on a phylogenomic approach.</title>
        <authorList>
            <person name="Leclercq S."/>
            <person name="Cloeckaert A."/>
            <person name="Zygmunt M.S."/>
        </authorList>
    </citation>
    <scope>NUCLEOTIDE SEQUENCE [LARGE SCALE GENOMIC DNA]</scope>
    <source>
        <strain evidence="2 3">WS1830</strain>
    </source>
</reference>
<dbReference type="AlphaFoldDB" id="A0A6L3YUT7"/>
<organism evidence="2 3">
    <name type="scientific">Brucella tritici</name>
    <dbReference type="NCBI Taxonomy" id="94626"/>
    <lineage>
        <taxon>Bacteria</taxon>
        <taxon>Pseudomonadati</taxon>
        <taxon>Pseudomonadota</taxon>
        <taxon>Alphaproteobacteria</taxon>
        <taxon>Hyphomicrobiales</taxon>
        <taxon>Brucellaceae</taxon>
        <taxon>Brucella/Ochrobactrum group</taxon>
        <taxon>Brucella</taxon>
    </lineage>
</organism>
<evidence type="ECO:0000259" key="1">
    <source>
        <dbReference type="Pfam" id="PF02627"/>
    </source>
</evidence>
<dbReference type="NCBIfam" id="TIGR00778">
    <property type="entry name" value="ahpD_dom"/>
    <property type="match status" value="1"/>
</dbReference>
<dbReference type="Pfam" id="PF02627">
    <property type="entry name" value="CMD"/>
    <property type="match status" value="1"/>
</dbReference>
<dbReference type="Proteomes" id="UP000481643">
    <property type="component" value="Unassembled WGS sequence"/>
</dbReference>